<dbReference type="RefSeq" id="WP_133763695.1">
    <property type="nucleotide sequence ID" value="NZ_BAAARP010000001.1"/>
</dbReference>
<keyword evidence="1" id="KW-0812">Transmembrane</keyword>
<feature type="transmembrane region" description="Helical" evidence="1">
    <location>
        <begin position="6"/>
        <end position="24"/>
    </location>
</feature>
<protein>
    <submittedName>
        <fullName evidence="2">K+-transporting ATPase KdpF subunit</fullName>
    </submittedName>
</protein>
<dbReference type="GO" id="GO:0008556">
    <property type="term" value="F:P-type potassium transmembrane transporter activity"/>
    <property type="evidence" value="ECO:0007669"/>
    <property type="project" value="InterPro"/>
</dbReference>
<dbReference type="InterPro" id="IPR011726">
    <property type="entry name" value="KdpF"/>
</dbReference>
<evidence type="ECO:0000313" key="2">
    <source>
        <dbReference type="EMBL" id="TDS79476.1"/>
    </source>
</evidence>
<dbReference type="EMBL" id="SOAM01000001">
    <property type="protein sequence ID" value="TDS79476.1"/>
    <property type="molecule type" value="Genomic_DNA"/>
</dbReference>
<keyword evidence="1" id="KW-1133">Transmembrane helix</keyword>
<keyword evidence="3" id="KW-1185">Reference proteome</keyword>
<dbReference type="Pfam" id="PF09604">
    <property type="entry name" value="Potass_KdpF"/>
    <property type="match status" value="1"/>
</dbReference>
<dbReference type="GO" id="GO:0005886">
    <property type="term" value="C:plasma membrane"/>
    <property type="evidence" value="ECO:0007669"/>
    <property type="project" value="InterPro"/>
</dbReference>
<evidence type="ECO:0000256" key="1">
    <source>
        <dbReference type="SAM" id="Phobius"/>
    </source>
</evidence>
<reference evidence="2 3" key="1">
    <citation type="submission" date="2019-03" db="EMBL/GenBank/DDBJ databases">
        <title>Genomic Encyclopedia of Archaeal and Bacterial Type Strains, Phase II (KMG-II): from individual species to whole genera.</title>
        <authorList>
            <person name="Goeker M."/>
        </authorList>
    </citation>
    <scope>NUCLEOTIDE SEQUENCE [LARGE SCALE GENOMIC DNA]</scope>
    <source>
        <strain evidence="2 3">DSM 24782</strain>
    </source>
</reference>
<dbReference type="Proteomes" id="UP000295344">
    <property type="component" value="Unassembled WGS sequence"/>
</dbReference>
<proteinExistence type="predicted"/>
<evidence type="ECO:0000313" key="3">
    <source>
        <dbReference type="Proteomes" id="UP000295344"/>
    </source>
</evidence>
<accession>A0A4R7FP98</accession>
<dbReference type="AlphaFoldDB" id="A0A4R7FP98"/>
<sequence length="29" mass="3131">MIVFDLVAALLAVAAIAYLLVALVKPERF</sequence>
<comment type="caution">
    <text evidence="2">The sequence shown here is derived from an EMBL/GenBank/DDBJ whole genome shotgun (WGS) entry which is preliminary data.</text>
</comment>
<name>A0A4R7FP98_9MICO</name>
<gene>
    <name evidence="2" type="ORF">CLV52_0005</name>
</gene>
<keyword evidence="1" id="KW-0472">Membrane</keyword>
<organism evidence="2 3">
    <name type="scientific">Amnibacterium kyonggiense</name>
    <dbReference type="NCBI Taxonomy" id="595671"/>
    <lineage>
        <taxon>Bacteria</taxon>
        <taxon>Bacillati</taxon>
        <taxon>Actinomycetota</taxon>
        <taxon>Actinomycetes</taxon>
        <taxon>Micrococcales</taxon>
        <taxon>Microbacteriaceae</taxon>
        <taxon>Amnibacterium</taxon>
    </lineage>
</organism>